<evidence type="ECO:0000256" key="1">
    <source>
        <dbReference type="SAM" id="Phobius"/>
    </source>
</evidence>
<dbReference type="Proteomes" id="UP001230504">
    <property type="component" value="Unassembled WGS sequence"/>
</dbReference>
<reference evidence="2" key="1">
    <citation type="submission" date="2021-06" db="EMBL/GenBank/DDBJ databases">
        <title>Comparative genomics, transcriptomics and evolutionary studies reveal genomic signatures of adaptation to plant cell wall in hemibiotrophic fungi.</title>
        <authorList>
            <consortium name="DOE Joint Genome Institute"/>
            <person name="Baroncelli R."/>
            <person name="Diaz J.F."/>
            <person name="Benocci T."/>
            <person name="Peng M."/>
            <person name="Battaglia E."/>
            <person name="Haridas S."/>
            <person name="Andreopoulos W."/>
            <person name="Labutti K."/>
            <person name="Pangilinan J."/>
            <person name="Floch G.L."/>
            <person name="Makela M.R."/>
            <person name="Henrissat B."/>
            <person name="Grigoriev I.V."/>
            <person name="Crouch J.A."/>
            <person name="De Vries R.P."/>
            <person name="Sukno S.A."/>
            <person name="Thon M.R."/>
        </authorList>
    </citation>
    <scope>NUCLEOTIDE SEQUENCE</scope>
    <source>
        <strain evidence="2">CBS 125086</strain>
    </source>
</reference>
<proteinExistence type="predicted"/>
<comment type="caution">
    <text evidence="2">The sequence shown here is derived from an EMBL/GenBank/DDBJ whole genome shotgun (WGS) entry which is preliminary data.</text>
</comment>
<keyword evidence="1" id="KW-1133">Transmembrane helix</keyword>
<accession>A0AAD8PRK9</accession>
<keyword evidence="1" id="KW-0472">Membrane</keyword>
<dbReference type="AlphaFoldDB" id="A0AAD8PRK9"/>
<organism evidence="2 3">
    <name type="scientific">Colletotrichum navitas</name>
    <dbReference type="NCBI Taxonomy" id="681940"/>
    <lineage>
        <taxon>Eukaryota</taxon>
        <taxon>Fungi</taxon>
        <taxon>Dikarya</taxon>
        <taxon>Ascomycota</taxon>
        <taxon>Pezizomycotina</taxon>
        <taxon>Sordariomycetes</taxon>
        <taxon>Hypocreomycetidae</taxon>
        <taxon>Glomerellales</taxon>
        <taxon>Glomerellaceae</taxon>
        <taxon>Colletotrichum</taxon>
        <taxon>Colletotrichum graminicola species complex</taxon>
    </lineage>
</organism>
<dbReference type="RefSeq" id="XP_060410560.1">
    <property type="nucleotide sequence ID" value="XM_060558619.1"/>
</dbReference>
<keyword evidence="1" id="KW-0812">Transmembrane</keyword>
<sequence>MSSSATHPLTEAGTPSLQIRCLPHSPVQPQVTTPLSPSLSIYIFFLLFSVAPFAGDVLANDLYDKDHRWAVALFSYMYASLVNPATPLVGAAVLYFQAGKVLA</sequence>
<feature type="transmembrane region" description="Helical" evidence="1">
    <location>
        <begin position="39"/>
        <end position="59"/>
    </location>
</feature>
<feature type="transmembrane region" description="Helical" evidence="1">
    <location>
        <begin position="71"/>
        <end position="96"/>
    </location>
</feature>
<gene>
    <name evidence="2" type="ORF">LY79DRAFT_564147</name>
</gene>
<evidence type="ECO:0000313" key="2">
    <source>
        <dbReference type="EMBL" id="KAK1579436.1"/>
    </source>
</evidence>
<evidence type="ECO:0000313" key="3">
    <source>
        <dbReference type="Proteomes" id="UP001230504"/>
    </source>
</evidence>
<keyword evidence="3" id="KW-1185">Reference proteome</keyword>
<name>A0AAD8PRK9_9PEZI</name>
<dbReference type="EMBL" id="JAHLJV010000066">
    <property type="protein sequence ID" value="KAK1579436.1"/>
    <property type="molecule type" value="Genomic_DNA"/>
</dbReference>
<protein>
    <submittedName>
        <fullName evidence="2">Uncharacterized protein</fullName>
    </submittedName>
</protein>
<dbReference type="GeneID" id="85442859"/>